<sequence>MIVELIAFEVKYRLSRVGMVLRKCKVLIQYRFMYLITLIAVFKFVSYKIYNKDHMKPVSKTTDSIPKEVCAFTDESGELGLTPNTVYEPCEHMFVYDDVFINLRNIILIPEYSSFIYSTEILHIEQRRLSYKETYEYSFKLVLQCDQKFDDDYLEFSPIPGNIQKWIQSRFISNQPLIYSRKVQKPTIALYRNEITNLYFAVKDLYNVFLVVNFFQQFPDCETNIVFVEKTVYGEYDRIWEILFGKIQRIASFESPVLYENLIWIMPNTGPMCEKRVKNMPLVESFRSFLLKRHEIQIDYKKNCNKLNTVLIVNKNNVQQYNPSNITKRSIRNGDELFDAINRLFPKLKVKVIEFDNFSIKQQLSYISRTDILIGMHETGMTHVLFLPKKSGVIELFPKDIQTINNKYKTLARSRGLVYNSWQNVQEWNDFPYDGSTYIPVNVIVTLLRQIVKKICQR</sequence>
<dbReference type="EMBL" id="CAJPWZ010003331">
    <property type="protein sequence ID" value="CAG2257696.1"/>
    <property type="molecule type" value="Genomic_DNA"/>
</dbReference>
<dbReference type="AlphaFoldDB" id="A0A8S3VS76"/>
<proteinExistence type="predicted"/>
<protein>
    <submittedName>
        <fullName evidence="5">XYLT</fullName>
        <ecNumber evidence="5">2.4.2.38</ecNumber>
    </submittedName>
</protein>
<reference evidence="5" key="1">
    <citation type="submission" date="2021-03" db="EMBL/GenBank/DDBJ databases">
        <authorList>
            <person name="Bekaert M."/>
        </authorList>
    </citation>
    <scope>NUCLEOTIDE SEQUENCE</scope>
</reference>
<dbReference type="OrthoDB" id="529273at2759"/>
<evidence type="ECO:0000313" key="6">
    <source>
        <dbReference type="Proteomes" id="UP000683360"/>
    </source>
</evidence>
<name>A0A8S3VS76_MYTED</name>
<comment type="caution">
    <text evidence="5">The sequence shown here is derived from an EMBL/GenBank/DDBJ whole genome shotgun (WGS) entry which is preliminary data.</text>
</comment>
<dbReference type="InterPro" id="IPR007657">
    <property type="entry name" value="Glycosyltransferase_61"/>
</dbReference>
<evidence type="ECO:0000259" key="4">
    <source>
        <dbReference type="Pfam" id="PF04577"/>
    </source>
</evidence>
<evidence type="ECO:0000256" key="3">
    <source>
        <dbReference type="ARBA" id="ARBA00023180"/>
    </source>
</evidence>
<keyword evidence="6" id="KW-1185">Reference proteome</keyword>
<feature type="domain" description="Glycosyltransferase 61 catalytic" evidence="4">
    <location>
        <begin position="300"/>
        <end position="394"/>
    </location>
</feature>
<keyword evidence="2 5" id="KW-0808">Transferase</keyword>
<evidence type="ECO:0000256" key="1">
    <source>
        <dbReference type="ARBA" id="ARBA00022676"/>
    </source>
</evidence>
<dbReference type="EC" id="2.4.2.38" evidence="5"/>
<accession>A0A8S3VS76</accession>
<dbReference type="GO" id="GO:0050513">
    <property type="term" value="F:glycoprotein 2-beta-D-xylosyltransferase activity"/>
    <property type="evidence" value="ECO:0007669"/>
    <property type="project" value="UniProtKB-EC"/>
</dbReference>
<dbReference type="Proteomes" id="UP000683360">
    <property type="component" value="Unassembled WGS sequence"/>
</dbReference>
<dbReference type="PANTHER" id="PTHR20961">
    <property type="entry name" value="GLYCOSYLTRANSFERASE"/>
    <property type="match status" value="1"/>
</dbReference>
<dbReference type="InterPro" id="IPR049625">
    <property type="entry name" value="Glyco_transf_61_cat"/>
</dbReference>
<evidence type="ECO:0000256" key="2">
    <source>
        <dbReference type="ARBA" id="ARBA00022679"/>
    </source>
</evidence>
<organism evidence="5 6">
    <name type="scientific">Mytilus edulis</name>
    <name type="common">Blue mussel</name>
    <dbReference type="NCBI Taxonomy" id="6550"/>
    <lineage>
        <taxon>Eukaryota</taxon>
        <taxon>Metazoa</taxon>
        <taxon>Spiralia</taxon>
        <taxon>Lophotrochozoa</taxon>
        <taxon>Mollusca</taxon>
        <taxon>Bivalvia</taxon>
        <taxon>Autobranchia</taxon>
        <taxon>Pteriomorphia</taxon>
        <taxon>Mytilida</taxon>
        <taxon>Mytiloidea</taxon>
        <taxon>Mytilidae</taxon>
        <taxon>Mytilinae</taxon>
        <taxon>Mytilus</taxon>
    </lineage>
</organism>
<keyword evidence="1 5" id="KW-0328">Glycosyltransferase</keyword>
<evidence type="ECO:0000313" key="5">
    <source>
        <dbReference type="EMBL" id="CAG2257696.1"/>
    </source>
</evidence>
<keyword evidence="3" id="KW-0325">Glycoprotein</keyword>
<gene>
    <name evidence="5" type="ORF">MEDL_69050</name>
</gene>
<dbReference type="Pfam" id="PF04577">
    <property type="entry name" value="Glyco_transf_61"/>
    <property type="match status" value="1"/>
</dbReference>